<organism evidence="3 4">
    <name type="scientific">Tabrizicola soli</name>
    <dbReference type="NCBI Taxonomy" id="2185115"/>
    <lineage>
        <taxon>Bacteria</taxon>
        <taxon>Pseudomonadati</taxon>
        <taxon>Pseudomonadota</taxon>
        <taxon>Alphaproteobacteria</taxon>
        <taxon>Rhodobacterales</taxon>
        <taxon>Paracoccaceae</taxon>
        <taxon>Tabrizicola</taxon>
    </lineage>
</organism>
<keyword evidence="4" id="KW-1185">Reference proteome</keyword>
<dbReference type="RefSeq" id="WP_197643120.1">
    <property type="nucleotide sequence ID" value="NZ_JAEACP010000008.1"/>
</dbReference>
<sequence length="95" mass="9927">MLSPPAALPQPPDPPAARHQALHAKARELEAAFLAEMLAHTGLGESGGEFGGGPGETQFASFLRQEQARLMVEKGGIGLAEMIFQSMVETENGAA</sequence>
<evidence type="ECO:0000256" key="1">
    <source>
        <dbReference type="SAM" id="MobiDB-lite"/>
    </source>
</evidence>
<feature type="region of interest" description="Disordered" evidence="1">
    <location>
        <begin position="1"/>
        <end position="22"/>
    </location>
</feature>
<evidence type="ECO:0000259" key="2">
    <source>
        <dbReference type="Pfam" id="PF10135"/>
    </source>
</evidence>
<protein>
    <submittedName>
        <fullName evidence="3">Rod-binding protein</fullName>
    </submittedName>
</protein>
<comment type="caution">
    <text evidence="3">The sequence shown here is derived from an EMBL/GenBank/DDBJ whole genome shotgun (WGS) entry which is preliminary data.</text>
</comment>
<feature type="domain" description="Flagellar protein FlgJ N-terminal" evidence="2">
    <location>
        <begin position="44"/>
        <end position="85"/>
    </location>
</feature>
<proteinExistence type="predicted"/>
<feature type="compositionally biased region" description="Pro residues" evidence="1">
    <location>
        <begin position="1"/>
        <end position="15"/>
    </location>
</feature>
<name>A0ABV7DTQ0_9RHOB</name>
<reference evidence="4" key="1">
    <citation type="journal article" date="2019" name="Int. J. Syst. Evol. Microbiol.">
        <title>The Global Catalogue of Microorganisms (GCM) 10K type strain sequencing project: providing services to taxonomists for standard genome sequencing and annotation.</title>
        <authorList>
            <consortium name="The Broad Institute Genomics Platform"/>
            <consortium name="The Broad Institute Genome Sequencing Center for Infectious Disease"/>
            <person name="Wu L."/>
            <person name="Ma J."/>
        </authorList>
    </citation>
    <scope>NUCLEOTIDE SEQUENCE [LARGE SCALE GENOMIC DNA]</scope>
    <source>
        <strain evidence="4">KCTC 62102</strain>
    </source>
</reference>
<dbReference type="Pfam" id="PF10135">
    <property type="entry name" value="Rod-binding"/>
    <property type="match status" value="1"/>
</dbReference>
<gene>
    <name evidence="3" type="ORF">ACFOD6_07835</name>
</gene>
<dbReference type="Proteomes" id="UP001595445">
    <property type="component" value="Unassembled WGS sequence"/>
</dbReference>
<evidence type="ECO:0000313" key="4">
    <source>
        <dbReference type="Proteomes" id="UP001595445"/>
    </source>
</evidence>
<dbReference type="InterPro" id="IPR019301">
    <property type="entry name" value="Flagellar_prot_FlgJ_N"/>
</dbReference>
<evidence type="ECO:0000313" key="3">
    <source>
        <dbReference type="EMBL" id="MFC3085958.1"/>
    </source>
</evidence>
<accession>A0ABV7DTQ0</accession>
<dbReference type="EMBL" id="JBHRSM010000013">
    <property type="protein sequence ID" value="MFC3085958.1"/>
    <property type="molecule type" value="Genomic_DNA"/>
</dbReference>